<dbReference type="AlphaFoldDB" id="A0A645C3I2"/>
<reference evidence="2" key="1">
    <citation type="submission" date="2019-08" db="EMBL/GenBank/DDBJ databases">
        <authorList>
            <person name="Kucharzyk K."/>
            <person name="Murdoch R.W."/>
            <person name="Higgins S."/>
            <person name="Loffler F."/>
        </authorList>
    </citation>
    <scope>NUCLEOTIDE SEQUENCE</scope>
</reference>
<accession>A0A645C3I2</accession>
<protein>
    <submittedName>
        <fullName evidence="2">Uncharacterized protein</fullName>
    </submittedName>
</protein>
<keyword evidence="1" id="KW-0472">Membrane</keyword>
<gene>
    <name evidence="2" type="ORF">SDC9_119303</name>
</gene>
<evidence type="ECO:0000313" key="2">
    <source>
        <dbReference type="EMBL" id="MPM72330.1"/>
    </source>
</evidence>
<comment type="caution">
    <text evidence="2">The sequence shown here is derived from an EMBL/GenBank/DDBJ whole genome shotgun (WGS) entry which is preliminary data.</text>
</comment>
<dbReference type="EMBL" id="VSSQ01024681">
    <property type="protein sequence ID" value="MPM72330.1"/>
    <property type="molecule type" value="Genomic_DNA"/>
</dbReference>
<feature type="transmembrane region" description="Helical" evidence="1">
    <location>
        <begin position="66"/>
        <end position="87"/>
    </location>
</feature>
<name>A0A645C3I2_9ZZZZ</name>
<keyword evidence="1" id="KW-0812">Transmembrane</keyword>
<evidence type="ECO:0000256" key="1">
    <source>
        <dbReference type="SAM" id="Phobius"/>
    </source>
</evidence>
<proteinExistence type="predicted"/>
<keyword evidence="1" id="KW-1133">Transmembrane helix</keyword>
<feature type="transmembrane region" description="Helical" evidence="1">
    <location>
        <begin position="23"/>
        <end position="43"/>
    </location>
</feature>
<organism evidence="2">
    <name type="scientific">bioreactor metagenome</name>
    <dbReference type="NCBI Taxonomy" id="1076179"/>
    <lineage>
        <taxon>unclassified sequences</taxon>
        <taxon>metagenomes</taxon>
        <taxon>ecological metagenomes</taxon>
    </lineage>
</organism>
<sequence length="251" mass="29330">MPEKKKHDVKWLFACGKPWYQKWWIYVIIILTGITLIAIPFLINCAYMNGRSLPEPNTYFTAGDWLSFYGTILGALATIIVLVITLTHNRKIMQNNMKEQRIREKYKDEKQIADDILDVVLLKKYGDTFFSNDKSLLLFMQDINAVYFETLARAPLDAEDQSNKAKFYREIYKIHEQYMEAIKSLNISTPSNVEEAKSTKGEIDKCKNAIVHTKNERQTDLWFLQKGLYFSLNEKMNLEIDKLYGIKEATK</sequence>